<dbReference type="Gene3D" id="3.40.50.300">
    <property type="entry name" value="P-loop containing nucleotide triphosphate hydrolases"/>
    <property type="match status" value="1"/>
</dbReference>
<feature type="compositionally biased region" description="Low complexity" evidence="12">
    <location>
        <begin position="1720"/>
        <end position="1737"/>
    </location>
</feature>
<dbReference type="InterPro" id="IPR056342">
    <property type="entry name" value="HTH_CHD6-9"/>
</dbReference>
<feature type="region of interest" description="Disordered" evidence="12">
    <location>
        <begin position="1156"/>
        <end position="1196"/>
    </location>
</feature>
<keyword evidence="5" id="KW-0067">ATP-binding</keyword>
<feature type="compositionally biased region" description="Basic residues" evidence="12">
    <location>
        <begin position="107"/>
        <end position="117"/>
    </location>
</feature>
<feature type="compositionally biased region" description="Basic residues" evidence="12">
    <location>
        <begin position="213"/>
        <end position="222"/>
    </location>
</feature>
<evidence type="ECO:0000256" key="1">
    <source>
        <dbReference type="ARBA" id="ARBA00004123"/>
    </source>
</evidence>
<evidence type="ECO:0000259" key="15">
    <source>
        <dbReference type="PROSITE" id="PS51194"/>
    </source>
</evidence>
<dbReference type="CDD" id="cd18663">
    <property type="entry name" value="CD2_tandem_CHD5-9_like"/>
    <property type="match status" value="1"/>
</dbReference>
<dbReference type="Gene3D" id="3.40.50.10810">
    <property type="entry name" value="Tandem AAA-ATPase domain"/>
    <property type="match status" value="1"/>
</dbReference>
<dbReference type="Gene3D" id="1.10.10.60">
    <property type="entry name" value="Homeodomain-like"/>
    <property type="match status" value="1"/>
</dbReference>
<feature type="compositionally biased region" description="Basic and acidic residues" evidence="12">
    <location>
        <begin position="2120"/>
        <end position="2161"/>
    </location>
</feature>
<dbReference type="InterPro" id="IPR037259">
    <property type="entry name" value="BRK_sf"/>
</dbReference>
<proteinExistence type="predicted"/>
<dbReference type="SMART" id="SM00490">
    <property type="entry name" value="HELICc"/>
    <property type="match status" value="1"/>
</dbReference>
<feature type="compositionally biased region" description="Low complexity" evidence="12">
    <location>
        <begin position="1631"/>
        <end position="1646"/>
    </location>
</feature>
<dbReference type="Proteomes" id="UP001164746">
    <property type="component" value="Chromosome 8"/>
</dbReference>
<dbReference type="InterPro" id="IPR051493">
    <property type="entry name" value="CHD"/>
</dbReference>
<dbReference type="SMART" id="SM00592">
    <property type="entry name" value="BRK"/>
    <property type="match status" value="2"/>
</dbReference>
<feature type="coiled-coil region" evidence="11">
    <location>
        <begin position="1213"/>
        <end position="1252"/>
    </location>
</feature>
<evidence type="ECO:0000256" key="12">
    <source>
        <dbReference type="SAM" id="MobiDB-lite"/>
    </source>
</evidence>
<feature type="region of interest" description="Disordered" evidence="12">
    <location>
        <begin position="1720"/>
        <end position="1776"/>
    </location>
</feature>
<feature type="compositionally biased region" description="Low complexity" evidence="12">
    <location>
        <begin position="2032"/>
        <end position="2042"/>
    </location>
</feature>
<feature type="region of interest" description="Disordered" evidence="12">
    <location>
        <begin position="2110"/>
        <end position="2348"/>
    </location>
</feature>
<accession>A0ABY7ET02</accession>
<dbReference type="InterPro" id="IPR038718">
    <property type="entry name" value="SNF2-like_sf"/>
</dbReference>
<dbReference type="InterPro" id="IPR000953">
    <property type="entry name" value="Chromo/chromo_shadow_dom"/>
</dbReference>
<evidence type="ECO:0000256" key="7">
    <source>
        <dbReference type="ARBA" id="ARBA00023015"/>
    </source>
</evidence>
<feature type="domain" description="Helicase C-terminal" evidence="15">
    <location>
        <begin position="642"/>
        <end position="811"/>
    </location>
</feature>
<gene>
    <name evidence="16" type="ORF">MAR_026595</name>
</gene>
<feature type="domain" description="Chromo" evidence="13">
    <location>
        <begin position="341"/>
        <end position="384"/>
    </location>
</feature>
<feature type="region of interest" description="Disordered" evidence="12">
    <location>
        <begin position="1628"/>
        <end position="1677"/>
    </location>
</feature>
<feature type="region of interest" description="Disordered" evidence="12">
    <location>
        <begin position="1954"/>
        <end position="1975"/>
    </location>
</feature>
<dbReference type="SUPFAM" id="SSF160481">
    <property type="entry name" value="BRK domain-like"/>
    <property type="match status" value="2"/>
</dbReference>
<keyword evidence="4" id="KW-0378">Hydrolase</keyword>
<dbReference type="PANTHER" id="PTHR46850:SF1">
    <property type="entry name" value="CHROMODOMAIN-HELICASE-DNA-BINDING PROTEIN 9"/>
    <property type="match status" value="1"/>
</dbReference>
<dbReference type="Pfam" id="PF23078">
    <property type="entry name" value="HTH_CHD6-9"/>
    <property type="match status" value="1"/>
</dbReference>
<evidence type="ECO:0000313" key="17">
    <source>
        <dbReference type="Proteomes" id="UP001164746"/>
    </source>
</evidence>
<evidence type="ECO:0000256" key="2">
    <source>
        <dbReference type="ARBA" id="ARBA00022737"/>
    </source>
</evidence>
<dbReference type="InterPro" id="IPR000330">
    <property type="entry name" value="SNF2_N"/>
</dbReference>
<feature type="compositionally biased region" description="Basic and acidic residues" evidence="12">
    <location>
        <begin position="1539"/>
        <end position="1558"/>
    </location>
</feature>
<dbReference type="InterPro" id="IPR006576">
    <property type="entry name" value="BRK_domain"/>
</dbReference>
<name>A0ABY7ET02_MYAAR</name>
<dbReference type="SMART" id="SM00298">
    <property type="entry name" value="CHROMO"/>
    <property type="match status" value="2"/>
</dbReference>
<dbReference type="SUPFAM" id="SSF54160">
    <property type="entry name" value="Chromo domain-like"/>
    <property type="match status" value="2"/>
</dbReference>
<evidence type="ECO:0000256" key="3">
    <source>
        <dbReference type="ARBA" id="ARBA00022741"/>
    </source>
</evidence>
<dbReference type="Gene3D" id="3.40.5.120">
    <property type="match status" value="2"/>
</dbReference>
<dbReference type="PROSITE" id="PS51192">
    <property type="entry name" value="HELICASE_ATP_BIND_1"/>
    <property type="match status" value="1"/>
</dbReference>
<dbReference type="PANTHER" id="PTHR46850">
    <property type="entry name" value="CHROMODOMAIN-HELICASE-DNA-BINDING PROTEIN 9"/>
    <property type="match status" value="1"/>
</dbReference>
<evidence type="ECO:0000256" key="6">
    <source>
        <dbReference type="ARBA" id="ARBA00022853"/>
    </source>
</evidence>
<feature type="compositionally biased region" description="Basic and acidic residues" evidence="12">
    <location>
        <begin position="118"/>
        <end position="127"/>
    </location>
</feature>
<keyword evidence="11" id="KW-0175">Coiled coil</keyword>
<keyword evidence="9" id="KW-0804">Transcription</keyword>
<feature type="region of interest" description="Disordered" evidence="12">
    <location>
        <begin position="1400"/>
        <end position="1594"/>
    </location>
</feature>
<keyword evidence="6" id="KW-0156">Chromatin regulator</keyword>
<sequence>MAIKCVTDVVCAGPAIFDTAQHPGGMRMATAPLPGQMPTLTTLPQPVLNGMPQPQQQIVIRHTGQEAIAKAQKSGTSSNIPRVLQPPDLPATLEGLDSSEPTPDGKKPKKKRKYTPRKQKEPKEPNEKKKKKAKKGKVEAIEPSPVIEEGESLLTVDSTATMTTFADDEDEDEPPATFLTNKKRKRRGSSDGSDIELKITPPPSPENEDYKRRSGRNVKRKKYTDDVGLNLSDEDTLDMIADNIEGAVVKPENPTEEDAIVVDKILGCRIRKPDPDEEDQEEVEEYFVKYKNFSYLHCEWRTEAEIQDKRIQGKIKRYRQKKQQAVDVYDDEEELFNPDYVEVDRVLEESKVIDPITQEESTHYLVKWRSLAYEDSTWELQQDVDPEKVKIFKRVSALPPEEEREHKARPKASDWTELKEHREYKGGNQLREYQLEGVNWLTFNWYKKQNCILADEMGLGKTIQSITFLQEMFNYGIQGPFLVVAPLSTIANWQREFETWTEINAITYHGTSPSRYMLQEYEMYYRDEEGNKITGFYKFQAIITTYEIILSDLELLQSIDWRCIIIDEAHRLKNKNCSLIKGLRLLDFVDKLKAILKPMMLRRLKEDVEKNLAAKEETIIEKEGREPEHIQALIQASGKFVLLDKLLPRLKQGGHRILIFSQMIRVLDIIEDYLIHKKYLYERLDGRIRGNLRQEAIDRYSKPDSDRFVFLICTKAGGLGINLTAADTVVIYDSDWNPQNDLQAQARCHRIGQSKMVKVYRLITRNSYEREMFNRASMKLGLDKAVLQSMGGDKLSQPNQQLTKREIEDLLRKGAYGALMDDDSAGDKFCEEDIEQILAGRTQVIQIESEGKGSTFSKASFSVTTNRDDIDINDADFWQKWARKADVDVDSLETRELIVDEPRVRKRTARYGNNETMAEISDLGSDSDSNESDEGSRKGRKTRRGRKEDEDLDFEKERHRAKSSGSGYGRSELFKVEKGLLHYGWGRWKDIMGHSRFKRPMEEKDIENVAKAIEKEGGLRNHSGLSAPVPRGRKGKKAKDQESHFDANEEIEKAGIKMDRDIIYNKNAYKRHIAPVADNEPPVYWWDELADKSLLVGTYKHGYEKYNLMRQDPLLVFLDRCGPPDNAALAAEMREDDDNEGDDMDDASILMNEDEDSLACASDAASTPRRGTTAPAPKPAPAEGEEGDDDKLPFPTVSEMNTRLRRIITTYQRDFKKQQLKQQQQAKKMEKREKLDAMFREKESRKKDTQQKWTRREESDFYRMVSTYGIEFDRHKGRYMWDKFRIMAKLEKKTDEQLTEYFISFYHMCLRVCRKIKEEAYPPTPVYIEQITEERANRCIARIDLLSKIREEIVVHPKMEQRIKLCQKHGLARTDYYIMNDPSLSFMDSIRAYMKVHSISPDGMLGKGADKKDVKKEKVESADVKKEEGESSEEKQDKEPNAEVKSEQSDKPEKTEDSDQDSAAKAKDQKDESDAKEQTSPEKEKGSEEKSDTDGEKLSPVKNEIKDEVKEERTEEPMEDEDDDDTDIDENGALNLVGKTEKDVGVKDKDRKNVKSENVDVDMVDTVKSEKSEKVKSKSDSVKKELKEENGDPDEDRIVFHRLEQICYCIETGDWPFPPKMKNVHILGIDSSSNTPTRSLTPSLTPKLEEESRPNSADRMSGVNRAEQAAATKRERDFEVQMAEGESLKMTFHKKEKNKRMMEEVEKAQRIQAILAQSMASSQAASSDDSQQESLASMSTTQVSWTPWLPSTPPPPSHTLHTLNMQGGADSPFLNGSGLTEDELLMNRHLLEQGLLFPRTGRRGRKRKEEKMAELAMAEALARRQTARALAGLDNDSRVPLINLEDGSRLSGEEAPLKKNLETWLDKHPGFMVDSREEIEEGEIVEKLTGEENVSVINRLTGKKITGAKAPPLRYLAEWLEQNPMWDVDPKWAELVRAKVRDPGSLPKQLLPRIVTPSRRGRRPRDSPLSHSMLGVSDPHQAAAMAASIEAAQLAQLMAAGFGKMPMPFGSIPGLGFNPMLGLPGFGLGLPGTSAAESTPSKSESKSKESKGSSSKEDRDKHKEEDKNASPHPSFPLMFNPLMYNPALLAAHGLANFPLPTSMAGLMDPGLINGHSSSSSKEETSTSSSSRREKSSHKKSELFERGMVEDLSIRSKRKEVIENTTEAHGASKPKLNKDMSFENDDMPCDLSMKSKSKEDKSKQKICSSDKLSRIVDTLKCRVNKMDEKPSKYSEEDNRRNSLDAALNLKTESGSSHREESRSGSSSKKDSSGALSHKHSPSSSSTSSHSNHTSKEPVPKIVQELLAAKQQRDHDELLGASKKVKKASSKSTISQEDEKLSAAEGNDSD</sequence>
<evidence type="ECO:0000259" key="13">
    <source>
        <dbReference type="PROSITE" id="PS50013"/>
    </source>
</evidence>
<feature type="region of interest" description="Disordered" evidence="12">
    <location>
        <begin position="909"/>
        <end position="969"/>
    </location>
</feature>
<feature type="compositionally biased region" description="Low complexity" evidence="12">
    <location>
        <begin position="2280"/>
        <end position="2290"/>
    </location>
</feature>
<keyword evidence="8" id="KW-0238">DNA-binding</keyword>
<evidence type="ECO:0000259" key="14">
    <source>
        <dbReference type="PROSITE" id="PS51192"/>
    </source>
</evidence>
<evidence type="ECO:0000256" key="9">
    <source>
        <dbReference type="ARBA" id="ARBA00023163"/>
    </source>
</evidence>
<dbReference type="Gene3D" id="2.40.50.40">
    <property type="match status" value="2"/>
</dbReference>
<organism evidence="16 17">
    <name type="scientific">Mya arenaria</name>
    <name type="common">Soft-shell clam</name>
    <dbReference type="NCBI Taxonomy" id="6604"/>
    <lineage>
        <taxon>Eukaryota</taxon>
        <taxon>Metazoa</taxon>
        <taxon>Spiralia</taxon>
        <taxon>Lophotrochozoa</taxon>
        <taxon>Mollusca</taxon>
        <taxon>Bivalvia</taxon>
        <taxon>Autobranchia</taxon>
        <taxon>Heteroconchia</taxon>
        <taxon>Euheterodonta</taxon>
        <taxon>Imparidentia</taxon>
        <taxon>Neoheterodontei</taxon>
        <taxon>Myida</taxon>
        <taxon>Myoidea</taxon>
        <taxon>Myidae</taxon>
        <taxon>Mya</taxon>
    </lineage>
</organism>
<evidence type="ECO:0000256" key="4">
    <source>
        <dbReference type="ARBA" id="ARBA00022801"/>
    </source>
</evidence>
<feature type="region of interest" description="Disordered" evidence="12">
    <location>
        <begin position="2032"/>
        <end position="2075"/>
    </location>
</feature>
<evidence type="ECO:0000256" key="11">
    <source>
        <dbReference type="SAM" id="Coils"/>
    </source>
</evidence>
<evidence type="ECO:0000313" key="16">
    <source>
        <dbReference type="EMBL" id="WAR12415.1"/>
    </source>
</evidence>
<keyword evidence="7" id="KW-0805">Transcription regulation</keyword>
<dbReference type="Pfam" id="PF07533">
    <property type="entry name" value="BRK"/>
    <property type="match status" value="2"/>
</dbReference>
<dbReference type="CDD" id="cd18668">
    <property type="entry name" value="CD1_tandem_CHD5-9_like"/>
    <property type="match status" value="1"/>
</dbReference>
<dbReference type="CDD" id="cd18793">
    <property type="entry name" value="SF2_C_SNF"/>
    <property type="match status" value="1"/>
</dbReference>
<evidence type="ECO:0000256" key="10">
    <source>
        <dbReference type="ARBA" id="ARBA00023242"/>
    </source>
</evidence>
<keyword evidence="2" id="KW-0677">Repeat</keyword>
<dbReference type="PROSITE" id="PS50013">
    <property type="entry name" value="CHROMO_2"/>
    <property type="match status" value="2"/>
</dbReference>
<dbReference type="Pfam" id="PF00385">
    <property type="entry name" value="Chromo"/>
    <property type="match status" value="2"/>
</dbReference>
<feature type="compositionally biased region" description="Basic and acidic residues" evidence="12">
    <location>
        <begin position="2043"/>
        <end position="2069"/>
    </location>
</feature>
<feature type="domain" description="Chromo" evidence="13">
    <location>
        <begin position="260"/>
        <end position="323"/>
    </location>
</feature>
<feature type="compositionally biased region" description="Low complexity" evidence="12">
    <location>
        <begin position="1164"/>
        <end position="1175"/>
    </location>
</feature>
<feature type="compositionally biased region" description="Basic and acidic residues" evidence="12">
    <location>
        <begin position="1565"/>
        <end position="1594"/>
    </location>
</feature>
<dbReference type="InterPro" id="IPR014001">
    <property type="entry name" value="Helicase_ATP-bd"/>
</dbReference>
<dbReference type="Pfam" id="PF00176">
    <property type="entry name" value="SNF2-rel_dom"/>
    <property type="match status" value="1"/>
</dbReference>
<reference evidence="16" key="1">
    <citation type="submission" date="2022-11" db="EMBL/GenBank/DDBJ databases">
        <title>Centuries of genome instability and evolution in soft-shell clam transmissible cancer (bioRxiv).</title>
        <authorList>
            <person name="Hart S.F.M."/>
            <person name="Yonemitsu M.A."/>
            <person name="Giersch R.M."/>
            <person name="Beal B.F."/>
            <person name="Arriagada G."/>
            <person name="Davis B.W."/>
            <person name="Ostrander E.A."/>
            <person name="Goff S.P."/>
            <person name="Metzger M.J."/>
        </authorList>
    </citation>
    <scope>NUCLEOTIDE SEQUENCE</scope>
    <source>
        <strain evidence="16">MELC-2E11</strain>
        <tissue evidence="16">Siphon/mantle</tissue>
    </source>
</reference>
<dbReference type="InterPro" id="IPR049730">
    <property type="entry name" value="SNF2/RAD54-like_C"/>
</dbReference>
<dbReference type="SUPFAM" id="SSF52540">
    <property type="entry name" value="P-loop containing nucleoside triphosphate hydrolases"/>
    <property type="match status" value="2"/>
</dbReference>
<feature type="compositionally biased region" description="Basic and acidic residues" evidence="12">
    <location>
        <begin position="2254"/>
        <end position="2270"/>
    </location>
</feature>
<dbReference type="InterPro" id="IPR001650">
    <property type="entry name" value="Helicase_C-like"/>
</dbReference>
<feature type="compositionally biased region" description="Basic and acidic residues" evidence="12">
    <location>
        <begin position="1408"/>
        <end position="1516"/>
    </location>
</feature>
<dbReference type="InterPro" id="IPR016197">
    <property type="entry name" value="Chromo-like_dom_sf"/>
</dbReference>
<keyword evidence="17" id="KW-1185">Reference proteome</keyword>
<feature type="domain" description="Helicase ATP-binding" evidence="14">
    <location>
        <begin position="442"/>
        <end position="586"/>
    </location>
</feature>
<dbReference type="EMBL" id="CP111019">
    <property type="protein sequence ID" value="WAR12415.1"/>
    <property type="molecule type" value="Genomic_DNA"/>
</dbReference>
<comment type="subcellular location">
    <subcellularLocation>
        <location evidence="1">Nucleus</location>
    </subcellularLocation>
</comment>
<dbReference type="PROSITE" id="PS51194">
    <property type="entry name" value="HELICASE_CTER"/>
    <property type="match status" value="1"/>
</dbReference>
<evidence type="ECO:0000256" key="8">
    <source>
        <dbReference type="ARBA" id="ARBA00023125"/>
    </source>
</evidence>
<feature type="region of interest" description="Disordered" evidence="12">
    <location>
        <begin position="1020"/>
        <end position="1045"/>
    </location>
</feature>
<evidence type="ECO:0000256" key="5">
    <source>
        <dbReference type="ARBA" id="ARBA00022840"/>
    </source>
</evidence>
<dbReference type="SMART" id="SM00487">
    <property type="entry name" value="DEXDc"/>
    <property type="match status" value="1"/>
</dbReference>
<keyword evidence="3" id="KW-0547">Nucleotide-binding</keyword>
<dbReference type="InterPro" id="IPR027417">
    <property type="entry name" value="P-loop_NTPase"/>
</dbReference>
<dbReference type="InterPro" id="IPR023780">
    <property type="entry name" value="Chromo_domain"/>
</dbReference>
<protein>
    <submittedName>
        <fullName evidence="16">CHD7-like protein</fullName>
    </submittedName>
</protein>
<feature type="region of interest" description="Disordered" evidence="12">
    <location>
        <begin position="65"/>
        <end position="224"/>
    </location>
</feature>
<keyword evidence="10" id="KW-0539">Nucleus</keyword>
<feature type="compositionally biased region" description="Basic and acidic residues" evidence="12">
    <location>
        <begin position="2210"/>
        <end position="2241"/>
    </location>
</feature>
<dbReference type="Pfam" id="PF00271">
    <property type="entry name" value="Helicase_C"/>
    <property type="match status" value="1"/>
</dbReference>
<feature type="compositionally biased region" description="Acidic residues" evidence="12">
    <location>
        <begin position="1517"/>
        <end position="1530"/>
    </location>
</feature>